<evidence type="ECO:0000313" key="2">
    <source>
        <dbReference type="Proteomes" id="UP000483293"/>
    </source>
</evidence>
<sequence length="286" mass="29541">MGALSITGKTIGSTSLNLKTGAITKTIPVTVKSTNLLSYGPAEANNLKATVAADGSLDLTSTGDMEVGKGVQWELDMSMLIGRTVTLSYEGSVPSAMIASVRKADTTGGAGVYQGKNNQSFTVDASMKTLILRVYKGGSAAGPVSGNLRITLNEGATALPWMRPDNTGLAGGGFELANLWPVFQAGASNGVTLTPDTNGSYTLTGTPSAWTAWTQPITLTPGVYLMLPGVTGTGATAAVYNGDPGTSQPVTGRFEVTETGEWTARIYTEEPGSTVDATLHPRLIRS</sequence>
<dbReference type="Proteomes" id="UP000483293">
    <property type="component" value="Unassembled WGS sequence"/>
</dbReference>
<dbReference type="RefSeq" id="WP_163197231.1">
    <property type="nucleotide sequence ID" value="NZ_WHZV01000005.1"/>
</dbReference>
<comment type="caution">
    <text evidence="1">The sequence shown here is derived from an EMBL/GenBank/DDBJ whole genome shotgun (WGS) entry which is preliminary data.</text>
</comment>
<reference evidence="1 2" key="1">
    <citation type="submission" date="2019-10" db="EMBL/GenBank/DDBJ databases">
        <title>Bifidobacterium from non-human primates.</title>
        <authorList>
            <person name="Modesto M."/>
        </authorList>
    </citation>
    <scope>NUCLEOTIDE SEQUENCE [LARGE SCALE GENOMIC DNA]</scope>
    <source>
        <strain evidence="1 2">SMA15</strain>
    </source>
</reference>
<name>A0A6L9SWE0_9BIFI</name>
<keyword evidence="2" id="KW-1185">Reference proteome</keyword>
<dbReference type="EMBL" id="WHZV01000005">
    <property type="protein sequence ID" value="NEG55481.1"/>
    <property type="molecule type" value="Genomic_DNA"/>
</dbReference>
<dbReference type="AlphaFoldDB" id="A0A6L9SWE0"/>
<accession>A0A6L9SWE0</accession>
<evidence type="ECO:0000313" key="1">
    <source>
        <dbReference type="EMBL" id="NEG55481.1"/>
    </source>
</evidence>
<protein>
    <submittedName>
        <fullName evidence="1">Uncharacterized protein</fullName>
    </submittedName>
</protein>
<organism evidence="1 2">
    <name type="scientific">Bifidobacterium platyrrhinorum</name>
    <dbReference type="NCBI Taxonomy" id="2661628"/>
    <lineage>
        <taxon>Bacteria</taxon>
        <taxon>Bacillati</taxon>
        <taxon>Actinomycetota</taxon>
        <taxon>Actinomycetes</taxon>
        <taxon>Bifidobacteriales</taxon>
        <taxon>Bifidobacteriaceae</taxon>
        <taxon>Bifidobacterium</taxon>
    </lineage>
</organism>
<proteinExistence type="predicted"/>
<gene>
    <name evidence="1" type="ORF">GFD21_06845</name>
</gene>